<dbReference type="PROSITE" id="PS51127">
    <property type="entry name" value="BIG1"/>
    <property type="match status" value="1"/>
</dbReference>
<sequence>MPLMRWLSVVMLSFLITACGGGGSLEKDGGSIGDGATVQPAYTISVVGSSASSSQLSNQVTLDEPLIISATLLNNGTAVSGEIINFSLNSSIGLLEPESGTALTDDNGIAAIKLTAGANQGAGIVTASYAADEQIYSVNFGFSSDGSEGEQSSGSVTLSVTIVDQNGAPFSESNPVSKDNKGTVTATLFDDENPLVGQLISFSTNFTGKITPELGTALTNENGEAKVTLSSGNFKGAGQVIATYTSETGDAISKTAGFISSGDDAPVESAQAELDIKLLQGCNANWDANRNTVSLNPLDPSTGCTVTNQFSSDELIDVLVKVTDISSGDGISGIITELTTDLGRLLPDSGKALTDNFGFALLKLQPGANSGAGSLTATAKGTNLDKAFSISTVELSVAIDNGLPNLLDAAGNPIADEYQPLAAGATTVITVEIKDVNGNLIVTPFDVEFTSGCVENSQSIIDGKVTSIGGVATSTYRTDGCKSAQGDTVIATVLTGGTPEVASVNIPVSEADVASIEFVEATDNVIALKGTGGVGRKENSKLTFKLIDKIGKDVASKRLDFRLTSTNGNISLSHHSVDTDAEGLARVQVNSGFVPMAVRVQACYIPDEQIPVEQNDDVTCWQDVYLECQKAEADRSDHVTCPTGSLSLISLDEQIITVSDLLSISTGLPDNNSFTAAITNYTTETLSYDNESFDITVLVADHFNNPVPDGTAVYLTTEGGAVGTLDGTDGNPQLECRTVDGLCVAQWRSQNPRPFTEDKWGNKINDYNPKKLLQVKAKYLEDVEGEIDPTFVQSSAVTLAQLTSNANFAGLLAATRNCDLYRNSPAPCINGILNANTNELGVPLGGRATVLVTAKGQESFIDINGNGVFDSNEYYSGYDLNEAFVDHNENGIYDGLSAIYDPITATVVKQQQNCTDGSDADPCSEFASNGAQFEEPIGDIDSNGMHTLLDGKYNGLLCTEAAEAANMCNKELIDVRRSFEVIMSGSSVYYRFTIDKASLESKFASILADTDVNGDPSVDALGVANSIDNCTDITNQYDGSASDVVLGLEANANEQLCDITEINISDYPSGAELISLSFMLYYSDIYNNPIPAETTVAISTENGDYSGSTGFEVGNSAATTAAGFALSISREAEPNKKTVGFLAITFTTPKNNITTAQLQISDDG</sequence>
<protein>
    <recommendedName>
        <fullName evidence="2">Big-1 domain-containing protein</fullName>
    </recommendedName>
</protein>
<feature type="domain" description="Big-1" evidence="2">
    <location>
        <begin position="50"/>
        <end position="141"/>
    </location>
</feature>
<dbReference type="SMART" id="SM00634">
    <property type="entry name" value="BID_1"/>
    <property type="match status" value="2"/>
</dbReference>
<evidence type="ECO:0000313" key="3">
    <source>
        <dbReference type="EMBL" id="MBE0456527.1"/>
    </source>
</evidence>
<name>A0ABR9FI97_9GAMM</name>
<evidence type="ECO:0000313" key="4">
    <source>
        <dbReference type="Proteomes" id="UP000707245"/>
    </source>
</evidence>
<accession>A0ABR9FI97</accession>
<dbReference type="Proteomes" id="UP000707245">
    <property type="component" value="Unassembled WGS sequence"/>
</dbReference>
<dbReference type="SUPFAM" id="SSF49373">
    <property type="entry name" value="Invasin/intimin cell-adhesion fragments"/>
    <property type="match status" value="3"/>
</dbReference>
<organism evidence="3 4">
    <name type="scientific">Pseudoalteromonas prydzensis</name>
    <dbReference type="NCBI Taxonomy" id="182141"/>
    <lineage>
        <taxon>Bacteria</taxon>
        <taxon>Pseudomonadati</taxon>
        <taxon>Pseudomonadota</taxon>
        <taxon>Gammaproteobacteria</taxon>
        <taxon>Alteromonadales</taxon>
        <taxon>Pseudoalteromonadaceae</taxon>
        <taxon>Pseudoalteromonas</taxon>
    </lineage>
</organism>
<dbReference type="Gene3D" id="2.60.40.10">
    <property type="entry name" value="Immunoglobulins"/>
    <property type="match status" value="2"/>
</dbReference>
<evidence type="ECO:0000256" key="1">
    <source>
        <dbReference type="ARBA" id="ARBA00010116"/>
    </source>
</evidence>
<dbReference type="PROSITE" id="PS51257">
    <property type="entry name" value="PROKAR_LIPOPROTEIN"/>
    <property type="match status" value="1"/>
</dbReference>
<reference evidence="3 4" key="1">
    <citation type="submission" date="2020-07" db="EMBL/GenBank/DDBJ databases">
        <title>Halophilic bacteria isolated from french cheeses.</title>
        <authorList>
            <person name="Kothe C.I."/>
            <person name="Farah-Kraiem B."/>
            <person name="Renault P."/>
            <person name="Dridi B."/>
        </authorList>
    </citation>
    <scope>NUCLEOTIDE SEQUENCE [LARGE SCALE GENOMIC DNA]</scope>
    <source>
        <strain evidence="3 4">FME14</strain>
    </source>
</reference>
<gene>
    <name evidence="3" type="ORF">EI167_03485</name>
</gene>
<dbReference type="EMBL" id="RRZA01000006">
    <property type="protein sequence ID" value="MBE0456527.1"/>
    <property type="molecule type" value="Genomic_DNA"/>
</dbReference>
<keyword evidence="4" id="KW-1185">Reference proteome</keyword>
<comment type="similarity">
    <text evidence="1">Belongs to the intimin/invasin family.</text>
</comment>
<evidence type="ECO:0000259" key="2">
    <source>
        <dbReference type="PROSITE" id="PS51127"/>
    </source>
</evidence>
<dbReference type="InterPro" id="IPR008964">
    <property type="entry name" value="Invasin/intimin_cell_adhesion"/>
</dbReference>
<proteinExistence type="inferred from homology"/>
<dbReference type="InterPro" id="IPR003344">
    <property type="entry name" value="Big_1_dom"/>
</dbReference>
<dbReference type="RefSeq" id="WP_192540728.1">
    <property type="nucleotide sequence ID" value="NZ_JBQDLW010000005.1"/>
</dbReference>
<comment type="caution">
    <text evidence="3">The sequence shown here is derived from an EMBL/GenBank/DDBJ whole genome shotgun (WGS) entry which is preliminary data.</text>
</comment>
<dbReference type="InterPro" id="IPR013783">
    <property type="entry name" value="Ig-like_fold"/>
</dbReference>